<dbReference type="InterPro" id="IPR001932">
    <property type="entry name" value="PPM-type_phosphatase-like_dom"/>
</dbReference>
<dbReference type="EMBL" id="JAFREP010000005">
    <property type="protein sequence ID" value="MBO1318270.1"/>
    <property type="molecule type" value="Genomic_DNA"/>
</dbReference>
<dbReference type="SMART" id="SM00332">
    <property type="entry name" value="PP2Cc"/>
    <property type="match status" value="1"/>
</dbReference>
<name>A0A8J7Q2Y1_9BACT</name>
<dbReference type="PANTHER" id="PTHR47992">
    <property type="entry name" value="PROTEIN PHOSPHATASE"/>
    <property type="match status" value="1"/>
</dbReference>
<dbReference type="InterPro" id="IPR015655">
    <property type="entry name" value="PP2C"/>
</dbReference>
<dbReference type="InterPro" id="IPR036457">
    <property type="entry name" value="PPM-type-like_dom_sf"/>
</dbReference>
<dbReference type="AlphaFoldDB" id="A0A8J7Q2Y1"/>
<proteinExistence type="predicted"/>
<dbReference type="SMART" id="SM00331">
    <property type="entry name" value="PP2C_SIG"/>
    <property type="match status" value="1"/>
</dbReference>
<dbReference type="SUPFAM" id="SSF81606">
    <property type="entry name" value="PP2C-like"/>
    <property type="match status" value="1"/>
</dbReference>
<sequence length="271" mass="30280">MTPFHRLLPKTKAWTPPELTLHAGWASFVGNRQKNEDVALCLSEPRVFAVADGMGGHAHGEFAAKTTVEHFAKWMLHAHARNWSWPREWGQRPNTGNEPLMRCILARALAQANEEVLRHIECNVAYAGMGSTFSGGVFYRHAFHWIHVGDTRIYRLRGGQITLLTRDQNYRELIRASGHPDSRDQLAQFGHRLTQHVGMDGLLPEQGCEPCAPGDTFLICSDGLYETLGPIQVCAILADATRMPERQAEQFMMKAKDAKASDNATAVVIQL</sequence>
<accession>A0A8J7Q2Y1</accession>
<evidence type="ECO:0000313" key="2">
    <source>
        <dbReference type="EMBL" id="MBO1318270.1"/>
    </source>
</evidence>
<organism evidence="2 3">
    <name type="scientific">Acanthopleuribacter pedis</name>
    <dbReference type="NCBI Taxonomy" id="442870"/>
    <lineage>
        <taxon>Bacteria</taxon>
        <taxon>Pseudomonadati</taxon>
        <taxon>Acidobacteriota</taxon>
        <taxon>Holophagae</taxon>
        <taxon>Acanthopleuribacterales</taxon>
        <taxon>Acanthopleuribacteraceae</taxon>
        <taxon>Acanthopleuribacter</taxon>
    </lineage>
</organism>
<dbReference type="Pfam" id="PF13672">
    <property type="entry name" value="PP2C_2"/>
    <property type="match status" value="1"/>
</dbReference>
<keyword evidence="3" id="KW-1185">Reference proteome</keyword>
<dbReference type="PROSITE" id="PS51746">
    <property type="entry name" value="PPM_2"/>
    <property type="match status" value="1"/>
</dbReference>
<comment type="caution">
    <text evidence="2">The sequence shown here is derived from an EMBL/GenBank/DDBJ whole genome shotgun (WGS) entry which is preliminary data.</text>
</comment>
<dbReference type="GO" id="GO:0004722">
    <property type="term" value="F:protein serine/threonine phosphatase activity"/>
    <property type="evidence" value="ECO:0007669"/>
    <property type="project" value="InterPro"/>
</dbReference>
<dbReference type="Proteomes" id="UP000664417">
    <property type="component" value="Unassembled WGS sequence"/>
</dbReference>
<feature type="domain" description="PPM-type phosphatase" evidence="1">
    <location>
        <begin position="22"/>
        <end position="271"/>
    </location>
</feature>
<dbReference type="RefSeq" id="WP_207857940.1">
    <property type="nucleotide sequence ID" value="NZ_JAFREP010000005.1"/>
</dbReference>
<protein>
    <submittedName>
        <fullName evidence="2">Serine/threonine-protein phosphatase</fullName>
    </submittedName>
</protein>
<dbReference type="CDD" id="cd00143">
    <property type="entry name" value="PP2Cc"/>
    <property type="match status" value="1"/>
</dbReference>
<evidence type="ECO:0000259" key="1">
    <source>
        <dbReference type="PROSITE" id="PS51746"/>
    </source>
</evidence>
<evidence type="ECO:0000313" key="3">
    <source>
        <dbReference type="Proteomes" id="UP000664417"/>
    </source>
</evidence>
<dbReference type="Gene3D" id="3.60.40.10">
    <property type="entry name" value="PPM-type phosphatase domain"/>
    <property type="match status" value="1"/>
</dbReference>
<reference evidence="2" key="1">
    <citation type="submission" date="2021-03" db="EMBL/GenBank/DDBJ databases">
        <authorList>
            <person name="Wang G."/>
        </authorList>
    </citation>
    <scope>NUCLEOTIDE SEQUENCE</scope>
    <source>
        <strain evidence="2">KCTC 12899</strain>
    </source>
</reference>
<gene>
    <name evidence="2" type="ORF">J3U88_07380</name>
</gene>